<dbReference type="PROSITE" id="PS00678">
    <property type="entry name" value="WD_REPEATS_1"/>
    <property type="match status" value="2"/>
</dbReference>
<dbReference type="InterPro" id="IPR019775">
    <property type="entry name" value="WD40_repeat_CS"/>
</dbReference>
<dbReference type="GO" id="GO:0006364">
    <property type="term" value="P:rRNA processing"/>
    <property type="evidence" value="ECO:0007669"/>
    <property type="project" value="TreeGrafter"/>
</dbReference>
<name>A0A6J1C861_MOMCH</name>
<protein>
    <submittedName>
        <fullName evidence="6">Protein ROOT INITIATION DEFECTIVE 3-like isoform X1</fullName>
    </submittedName>
</protein>
<dbReference type="SUPFAM" id="SSF50998">
    <property type="entry name" value="Quinoprotein alcohol dehydrogenase-like"/>
    <property type="match status" value="1"/>
</dbReference>
<dbReference type="Proteomes" id="UP000504603">
    <property type="component" value="Unplaced"/>
</dbReference>
<evidence type="ECO:0000256" key="1">
    <source>
        <dbReference type="ARBA" id="ARBA00022574"/>
    </source>
</evidence>
<dbReference type="GeneID" id="111008865"/>
<dbReference type="PRINTS" id="PR00320">
    <property type="entry name" value="GPROTEINBRPT"/>
</dbReference>
<organism evidence="5 6">
    <name type="scientific">Momordica charantia</name>
    <name type="common">Bitter gourd</name>
    <name type="synonym">Balsam pear</name>
    <dbReference type="NCBI Taxonomy" id="3673"/>
    <lineage>
        <taxon>Eukaryota</taxon>
        <taxon>Viridiplantae</taxon>
        <taxon>Streptophyta</taxon>
        <taxon>Embryophyta</taxon>
        <taxon>Tracheophyta</taxon>
        <taxon>Spermatophyta</taxon>
        <taxon>Magnoliopsida</taxon>
        <taxon>eudicotyledons</taxon>
        <taxon>Gunneridae</taxon>
        <taxon>Pentapetalae</taxon>
        <taxon>rosids</taxon>
        <taxon>fabids</taxon>
        <taxon>Cucurbitales</taxon>
        <taxon>Cucurbitaceae</taxon>
        <taxon>Momordiceae</taxon>
        <taxon>Momordica</taxon>
    </lineage>
</organism>
<keyword evidence="1 3" id="KW-0853">WD repeat</keyword>
<feature type="compositionally biased region" description="Basic and acidic residues" evidence="4">
    <location>
        <begin position="474"/>
        <end position="488"/>
    </location>
</feature>
<feature type="repeat" description="WD" evidence="3">
    <location>
        <begin position="141"/>
        <end position="174"/>
    </location>
</feature>
<evidence type="ECO:0000256" key="2">
    <source>
        <dbReference type="ARBA" id="ARBA00022737"/>
    </source>
</evidence>
<dbReference type="PROSITE" id="PS50294">
    <property type="entry name" value="WD_REPEATS_REGION"/>
    <property type="match status" value="2"/>
</dbReference>
<feature type="repeat" description="WD" evidence="3">
    <location>
        <begin position="286"/>
        <end position="325"/>
    </location>
</feature>
<dbReference type="GO" id="GO:0005656">
    <property type="term" value="C:nuclear pre-replicative complex"/>
    <property type="evidence" value="ECO:0007669"/>
    <property type="project" value="TreeGrafter"/>
</dbReference>
<evidence type="ECO:0000256" key="3">
    <source>
        <dbReference type="PROSITE-ProRule" id="PRU00221"/>
    </source>
</evidence>
<dbReference type="AlphaFoldDB" id="A0A6J1C861"/>
<feature type="region of interest" description="Disordered" evidence="4">
    <location>
        <begin position="463"/>
        <end position="488"/>
    </location>
</feature>
<feature type="repeat" description="WD" evidence="3">
    <location>
        <begin position="193"/>
        <end position="235"/>
    </location>
</feature>
<dbReference type="Gene3D" id="2.130.10.10">
    <property type="entry name" value="YVTN repeat-like/Quinoprotein amine dehydrogenase"/>
    <property type="match status" value="2"/>
</dbReference>
<dbReference type="InterPro" id="IPR020472">
    <property type="entry name" value="WD40_PAC1"/>
</dbReference>
<evidence type="ECO:0000256" key="4">
    <source>
        <dbReference type="SAM" id="MobiDB-lite"/>
    </source>
</evidence>
<dbReference type="Pfam" id="PF00400">
    <property type="entry name" value="WD40"/>
    <property type="match status" value="4"/>
</dbReference>
<dbReference type="GO" id="GO:0006261">
    <property type="term" value="P:DNA-templated DNA replication"/>
    <property type="evidence" value="ECO:0007669"/>
    <property type="project" value="TreeGrafter"/>
</dbReference>
<gene>
    <name evidence="6" type="primary">LOC111008865</name>
</gene>
<dbReference type="InterPro" id="IPR015943">
    <property type="entry name" value="WD40/YVTN_repeat-like_dom_sf"/>
</dbReference>
<accession>A0A6J1C861</accession>
<reference evidence="6" key="1">
    <citation type="submission" date="2025-08" db="UniProtKB">
        <authorList>
            <consortium name="RefSeq"/>
        </authorList>
    </citation>
    <scope>IDENTIFICATION</scope>
    <source>
        <strain evidence="6">OHB3-1</strain>
    </source>
</reference>
<evidence type="ECO:0000313" key="5">
    <source>
        <dbReference type="Proteomes" id="UP000504603"/>
    </source>
</evidence>
<dbReference type="InterPro" id="IPR045227">
    <property type="entry name" value="WDR18/Ipi3/RID3"/>
</dbReference>
<dbReference type="PROSITE" id="PS50082">
    <property type="entry name" value="WD_REPEATS_2"/>
    <property type="match status" value="3"/>
</dbReference>
<dbReference type="KEGG" id="mcha:111008865"/>
<dbReference type="OrthoDB" id="756370at2759"/>
<dbReference type="GO" id="GO:0120330">
    <property type="term" value="C:rixosome complex"/>
    <property type="evidence" value="ECO:0007669"/>
    <property type="project" value="TreeGrafter"/>
</dbReference>
<keyword evidence="5" id="KW-1185">Reference proteome</keyword>
<dbReference type="InterPro" id="IPR001680">
    <property type="entry name" value="WD40_rpt"/>
</dbReference>
<sequence>MGEFCCFQFPLSEPREMGNGGEREALAVCSDKNMGSGITIWDVETGDTLLHIPTCASPPYGLICLRNEFLVASQTRKEGSVGGGSIFIWSLNKPQPPLRSYPLEPIGPLASTKDGVYLAGGALSGNIHLWEVGSGKLLKLWSGHRKPIKCILFSWDDSFLITGSADGMICVWSMICLLDVEHERSSQPILYCLMEHKSSLTGLLAMSVCTSIIISSSLDGSLKFWDLISGMIMGSQAHTEGITAIVLHPTEQLLFSGSVDGQIFASKLEFGVDNCIAMKDNQLLAPKGHKGAITALAFSRMDLISTSEDCTVCIWDISSQRIIQKLDHKKGRITNLVAIPWPSLISMSNRKRALNHFSVSSLDKYPQPANLLNSTIPLFPPLHPLEENWNSIRFSSNDSLNQQIFDMKTEGTSAAIQMKVETSLESQMWASRITKQVMEMNNHLQSRLLDMMRIRLFKSAKVNSPTKKLKGKRDRVAGMREKQPSSFH</sequence>
<dbReference type="SMART" id="SM00320">
    <property type="entry name" value="WD40"/>
    <property type="match status" value="5"/>
</dbReference>
<evidence type="ECO:0000313" key="6">
    <source>
        <dbReference type="RefSeq" id="XP_022137407.1"/>
    </source>
</evidence>
<proteinExistence type="predicted"/>
<keyword evidence="2" id="KW-0677">Repeat</keyword>
<dbReference type="PANTHER" id="PTHR18763:SF4">
    <property type="entry name" value="PROTEIN ROOT INITIATION DEFECTIVE 3-LIKE"/>
    <property type="match status" value="1"/>
</dbReference>
<dbReference type="RefSeq" id="XP_022137407.1">
    <property type="nucleotide sequence ID" value="XM_022281715.1"/>
</dbReference>
<dbReference type="InterPro" id="IPR011047">
    <property type="entry name" value="Quinoprotein_ADH-like_sf"/>
</dbReference>
<dbReference type="PANTHER" id="PTHR18763">
    <property type="entry name" value="WD-REPEAT PROTEIN 18"/>
    <property type="match status" value="1"/>
</dbReference>